<evidence type="ECO:0000256" key="1">
    <source>
        <dbReference type="SAM" id="MobiDB-lite"/>
    </source>
</evidence>
<dbReference type="AlphaFoldDB" id="A0AAP6BJ44"/>
<reference evidence="3 5" key="1">
    <citation type="journal article" date="2023" name="Microb. Genom.">
        <title>Mesoterricola silvestris gen. nov., sp. nov., Mesoterricola sediminis sp. nov., Geothrix oryzae sp. nov., Geothrix edaphica sp. nov., Geothrix rubra sp. nov., and Geothrix limicola sp. nov., six novel members of Acidobacteriota isolated from soils.</title>
        <authorList>
            <person name="Weisberg A.J."/>
            <person name="Pearce E."/>
            <person name="Kramer C.G."/>
            <person name="Chang J.H."/>
            <person name="Clarke C.R."/>
        </authorList>
    </citation>
    <scope>NUCLEOTIDE SEQUENCE</scope>
    <source>
        <strain evidence="4 5">NB05-1H</strain>
        <strain evidence="3">NRRL_B-16521</strain>
    </source>
</reference>
<feature type="domain" description="DUF317" evidence="2">
    <location>
        <begin position="246"/>
        <end position="297"/>
    </location>
</feature>
<evidence type="ECO:0000313" key="5">
    <source>
        <dbReference type="Proteomes" id="UP001272987"/>
    </source>
</evidence>
<sequence>MTTPDTHVRFAHHPVHPDAVVATVTGSRSLSAGTDLIDCGFTHVDSRTLVLARIDNLTLEALVLATETLRSLNPGIGIEYTPRLYGTLTRHPFTQQKVPGESQALYDDISHGHLTIHAHVPGDADTTAAVGTYTRGKSVHLVGEDDRRTVTSTYPTTAEAIAAFEDLHGDAVRLGPAPETPDERRVADARRAVPRVETIPSHAAAPADHDSVLDTFLAGNPTWTRYSTWDDSASVAAHESLTLRILVDHDTNLRGAAWTIAAYETPVSDRTWKMTVTCGAPNDILTSVLSAFAVADPMDMALGSSLTEKDVTAATSPLTDAGWTCSAHGQLLRWHPPQTRTPNTLNAGIQFDPFAARESQSTATWTIWSGHSIDHPTWSIHASAYTPTHLLTELTDELATGTTTRLVEAASAPSLPVPPPPAPSAHHRR</sequence>
<evidence type="ECO:0000313" key="6">
    <source>
        <dbReference type="Proteomes" id="UP001282288"/>
    </source>
</evidence>
<protein>
    <submittedName>
        <fullName evidence="3">DUF317 domain-containing protein</fullName>
    </submittedName>
</protein>
<feature type="domain" description="DUF317" evidence="2">
    <location>
        <begin position="346"/>
        <end position="402"/>
    </location>
</feature>
<dbReference type="RefSeq" id="WP_010352132.1">
    <property type="nucleotide sequence ID" value="NZ_CP122369.1"/>
</dbReference>
<name>A0AAP6BJ44_9ACTN</name>
<feature type="region of interest" description="Disordered" evidence="1">
    <location>
        <begin position="410"/>
        <end position="429"/>
    </location>
</feature>
<dbReference type="Pfam" id="PF03771">
    <property type="entry name" value="SPDY"/>
    <property type="match status" value="2"/>
</dbReference>
<evidence type="ECO:0000259" key="2">
    <source>
        <dbReference type="Pfam" id="PF03771"/>
    </source>
</evidence>
<dbReference type="InterPro" id="IPR005523">
    <property type="entry name" value="DUF317_SPDY"/>
</dbReference>
<accession>A0AAP6BJ44</accession>
<dbReference type="EMBL" id="JARAWC010000044">
    <property type="protein sequence ID" value="MDX2965679.1"/>
    <property type="molecule type" value="Genomic_DNA"/>
</dbReference>
<comment type="caution">
    <text evidence="3">The sequence shown here is derived from an EMBL/GenBank/DDBJ whole genome shotgun (WGS) entry which is preliminary data.</text>
</comment>
<keyword evidence="5" id="KW-1185">Reference proteome</keyword>
<organism evidence="3 6">
    <name type="scientific">Streptomyces acidiscabies</name>
    <dbReference type="NCBI Taxonomy" id="42234"/>
    <lineage>
        <taxon>Bacteria</taxon>
        <taxon>Bacillati</taxon>
        <taxon>Actinomycetota</taxon>
        <taxon>Actinomycetes</taxon>
        <taxon>Kitasatosporales</taxon>
        <taxon>Streptomycetaceae</taxon>
        <taxon>Streptomyces</taxon>
    </lineage>
</organism>
<proteinExistence type="predicted"/>
<dbReference type="GeneID" id="69812398"/>
<dbReference type="Proteomes" id="UP001282288">
    <property type="component" value="Unassembled WGS sequence"/>
</dbReference>
<dbReference type="EMBL" id="JARAWP010000039">
    <property type="protein sequence ID" value="MDX3024819.1"/>
    <property type="molecule type" value="Genomic_DNA"/>
</dbReference>
<dbReference type="Proteomes" id="UP001272987">
    <property type="component" value="Unassembled WGS sequence"/>
</dbReference>
<evidence type="ECO:0000313" key="4">
    <source>
        <dbReference type="EMBL" id="MDX3024819.1"/>
    </source>
</evidence>
<evidence type="ECO:0000313" key="3">
    <source>
        <dbReference type="EMBL" id="MDX2965679.1"/>
    </source>
</evidence>
<gene>
    <name evidence="3" type="ORF">PV399_39100</name>
    <name evidence="4" type="ORF">PV666_44190</name>
</gene>